<gene>
    <name evidence="3" type="ORF">SELO1098_LOCUS21112</name>
</gene>
<feature type="transmembrane region" description="Helical" evidence="2">
    <location>
        <begin position="471"/>
        <end position="495"/>
    </location>
</feature>
<reference evidence="3" key="1">
    <citation type="submission" date="2021-01" db="EMBL/GenBank/DDBJ databases">
        <authorList>
            <person name="Corre E."/>
            <person name="Pelletier E."/>
            <person name="Niang G."/>
            <person name="Scheremetjew M."/>
            <person name="Finn R."/>
            <person name="Kale V."/>
            <person name="Holt S."/>
            <person name="Cochrane G."/>
            <person name="Meng A."/>
            <person name="Brown T."/>
            <person name="Cohen L."/>
        </authorList>
    </citation>
    <scope>NUCLEOTIDE SEQUENCE</scope>
    <source>
        <strain evidence="3">CCAP 955/1</strain>
    </source>
</reference>
<feature type="region of interest" description="Disordered" evidence="1">
    <location>
        <begin position="435"/>
        <end position="466"/>
    </location>
</feature>
<accession>A0A7S3HDK0</accession>
<dbReference type="AlphaFoldDB" id="A0A7S3HDK0"/>
<proteinExistence type="predicted"/>
<protein>
    <recommendedName>
        <fullName evidence="4">Transmembrane protein</fullName>
    </recommendedName>
</protein>
<keyword evidence="2" id="KW-0812">Transmembrane</keyword>
<feature type="compositionally biased region" description="Polar residues" evidence="1">
    <location>
        <begin position="454"/>
        <end position="465"/>
    </location>
</feature>
<sequence length="561" mass="57658">MEKNYLPAGYIYVKLSNGKADKVCAKAAVTAGLPVNTCIDGGVSSYKMQLQTDSCSGAVVEVYNDGNCSSREPTVISLEPYADQCNPYTGQQDITMGGVTVTVPLYFWTLSCTAQPSKPIPVASVALELYSDANTCDKYLGYVSVAPDLCLLVNNGLASIALKCSKTGAVNLIQYFGGACGFAIGSTPYAVNTCAAASSAIPKGYGRTIGSTSSFSLSRSAEQTPHSSLRAKPSEKTLHISRTHALTNEPLTEEEIVAELTQVMSAGSTEVASFIASCAQPNTNYAAIILVSQVLRAVDISSFLANEAANHLALQKTIASCLTASTTVNSVSALPAGSVRWSDVFITSALPVSGTASAADVVVGDLVKTHSTPLPSLALTYTVLSYHAGVSNTKLASALQQSVESGVFVDLLHQTAASEGATALLVATSEAVSGVDEGSGGGGDGGAEGDEPVVTSSEGNTSPSEKLSGPALIGTIVGGVSALLLVCAGLVYYFFLSTPTDKGDSLATLDRPHTVTAVIYGGVSDAIQCPRFEMVPSASAAAEVEMRLPEAANIYCSDHGV</sequence>
<evidence type="ECO:0008006" key="4">
    <source>
        <dbReference type="Google" id="ProtNLM"/>
    </source>
</evidence>
<name>A0A7S3HDK0_9STRA</name>
<evidence type="ECO:0000313" key="3">
    <source>
        <dbReference type="EMBL" id="CAE0292266.1"/>
    </source>
</evidence>
<keyword evidence="2" id="KW-0472">Membrane</keyword>
<evidence type="ECO:0000256" key="1">
    <source>
        <dbReference type="SAM" id="MobiDB-lite"/>
    </source>
</evidence>
<dbReference type="EMBL" id="HBIC01041249">
    <property type="protein sequence ID" value="CAE0292266.1"/>
    <property type="molecule type" value="Transcribed_RNA"/>
</dbReference>
<keyword evidence="2" id="KW-1133">Transmembrane helix</keyword>
<evidence type="ECO:0000256" key="2">
    <source>
        <dbReference type="SAM" id="Phobius"/>
    </source>
</evidence>
<feature type="compositionally biased region" description="Gly residues" evidence="1">
    <location>
        <begin position="437"/>
        <end position="446"/>
    </location>
</feature>
<organism evidence="3">
    <name type="scientific">Spumella elongata</name>
    <dbReference type="NCBI Taxonomy" id="89044"/>
    <lineage>
        <taxon>Eukaryota</taxon>
        <taxon>Sar</taxon>
        <taxon>Stramenopiles</taxon>
        <taxon>Ochrophyta</taxon>
        <taxon>Chrysophyceae</taxon>
        <taxon>Chromulinales</taxon>
        <taxon>Chromulinaceae</taxon>
        <taxon>Spumella</taxon>
    </lineage>
</organism>